<dbReference type="Pfam" id="PF13279">
    <property type="entry name" value="4HBT_2"/>
    <property type="match status" value="1"/>
</dbReference>
<evidence type="ECO:0000256" key="2">
    <source>
        <dbReference type="ARBA" id="ARBA00022801"/>
    </source>
</evidence>
<dbReference type="Gene3D" id="3.10.129.10">
    <property type="entry name" value="Hotdog Thioesterase"/>
    <property type="match status" value="1"/>
</dbReference>
<accession>A0ABD5SUW9</accession>
<dbReference type="Proteomes" id="UP001596383">
    <property type="component" value="Unassembled WGS sequence"/>
</dbReference>
<evidence type="ECO:0000256" key="1">
    <source>
        <dbReference type="ARBA" id="ARBA00005953"/>
    </source>
</evidence>
<organism evidence="3 4">
    <name type="scientific">Natrinema soli</name>
    <dbReference type="NCBI Taxonomy" id="1930624"/>
    <lineage>
        <taxon>Archaea</taxon>
        <taxon>Methanobacteriati</taxon>
        <taxon>Methanobacteriota</taxon>
        <taxon>Stenosarchaea group</taxon>
        <taxon>Halobacteria</taxon>
        <taxon>Halobacteriales</taxon>
        <taxon>Natrialbaceae</taxon>
        <taxon>Natrinema</taxon>
    </lineage>
</organism>
<dbReference type="InterPro" id="IPR029069">
    <property type="entry name" value="HotDog_dom_sf"/>
</dbReference>
<comment type="similarity">
    <text evidence="1">Belongs to the 4-hydroxybenzoyl-CoA thioesterase family.</text>
</comment>
<proteinExistence type="inferred from homology"/>
<dbReference type="AlphaFoldDB" id="A0ABD5SUW9"/>
<reference evidence="3 4" key="1">
    <citation type="journal article" date="2019" name="Int. J. Syst. Evol. Microbiol.">
        <title>The Global Catalogue of Microorganisms (GCM) 10K type strain sequencing project: providing services to taxonomists for standard genome sequencing and annotation.</title>
        <authorList>
            <consortium name="The Broad Institute Genomics Platform"/>
            <consortium name="The Broad Institute Genome Sequencing Center for Infectious Disease"/>
            <person name="Wu L."/>
            <person name="Ma J."/>
        </authorList>
    </citation>
    <scope>NUCLEOTIDE SEQUENCE [LARGE SCALE GENOMIC DNA]</scope>
    <source>
        <strain evidence="3 4">LMG 29247</strain>
    </source>
</reference>
<dbReference type="InterPro" id="IPR050563">
    <property type="entry name" value="4-hydroxybenzoyl-CoA_TE"/>
</dbReference>
<keyword evidence="2 3" id="KW-0378">Hydrolase</keyword>
<evidence type="ECO:0000313" key="3">
    <source>
        <dbReference type="EMBL" id="MFC6768975.1"/>
    </source>
</evidence>
<keyword evidence="4" id="KW-1185">Reference proteome</keyword>
<dbReference type="CDD" id="cd00586">
    <property type="entry name" value="4HBT"/>
    <property type="match status" value="1"/>
</dbReference>
<name>A0ABD5SUW9_9EURY</name>
<dbReference type="PANTHER" id="PTHR31793:SF27">
    <property type="entry name" value="NOVEL THIOESTERASE SUPERFAMILY DOMAIN AND SAPOSIN A-TYPE DOMAIN CONTAINING PROTEIN (0610012H03RIK)"/>
    <property type="match status" value="1"/>
</dbReference>
<comment type="caution">
    <text evidence="3">The sequence shown here is derived from an EMBL/GenBank/DDBJ whole genome shotgun (WGS) entry which is preliminary data.</text>
</comment>
<sequence length="138" mass="15171">MGAEFTVDVPVRFRDLDPMNHVNHAVYASYLEAARTTYLEDVAGIESEEISFVIVDLQISYERPITKGDEPTVALSVTRLGDSSCTMSYEIRVDGDVAATAETTIVHIDPDTERPSPIPDAMAQRIRERGGLEVAASR</sequence>
<evidence type="ECO:0000313" key="4">
    <source>
        <dbReference type="Proteomes" id="UP001596383"/>
    </source>
</evidence>
<dbReference type="RefSeq" id="WP_273741698.1">
    <property type="nucleotide sequence ID" value="NZ_JAQIVI010000650.1"/>
</dbReference>
<gene>
    <name evidence="3" type="ORF">ACFQE6_29370</name>
</gene>
<dbReference type="SUPFAM" id="SSF54637">
    <property type="entry name" value="Thioesterase/thiol ester dehydrase-isomerase"/>
    <property type="match status" value="1"/>
</dbReference>
<protein>
    <submittedName>
        <fullName evidence="3">Acyl-CoA thioesterase</fullName>
        <ecNumber evidence="3">3.1.2.-</ecNumber>
    </submittedName>
</protein>
<dbReference type="EMBL" id="JBHSWV010000650">
    <property type="protein sequence ID" value="MFC6768975.1"/>
    <property type="molecule type" value="Genomic_DNA"/>
</dbReference>
<dbReference type="EC" id="3.1.2.-" evidence="3"/>
<dbReference type="GO" id="GO:0016787">
    <property type="term" value="F:hydrolase activity"/>
    <property type="evidence" value="ECO:0007669"/>
    <property type="project" value="UniProtKB-KW"/>
</dbReference>
<dbReference type="PANTHER" id="PTHR31793">
    <property type="entry name" value="4-HYDROXYBENZOYL-COA THIOESTERASE FAMILY MEMBER"/>
    <property type="match status" value="1"/>
</dbReference>